<proteinExistence type="predicted"/>
<protein>
    <submittedName>
        <fullName evidence="1">Uncharacterized protein</fullName>
    </submittedName>
</protein>
<evidence type="ECO:0000313" key="2">
    <source>
        <dbReference type="Proteomes" id="UP000479710"/>
    </source>
</evidence>
<organism evidence="1 2">
    <name type="scientific">Oryza meyeriana var. granulata</name>
    <dbReference type="NCBI Taxonomy" id="110450"/>
    <lineage>
        <taxon>Eukaryota</taxon>
        <taxon>Viridiplantae</taxon>
        <taxon>Streptophyta</taxon>
        <taxon>Embryophyta</taxon>
        <taxon>Tracheophyta</taxon>
        <taxon>Spermatophyta</taxon>
        <taxon>Magnoliopsida</taxon>
        <taxon>Liliopsida</taxon>
        <taxon>Poales</taxon>
        <taxon>Poaceae</taxon>
        <taxon>BOP clade</taxon>
        <taxon>Oryzoideae</taxon>
        <taxon>Oryzeae</taxon>
        <taxon>Oryzinae</taxon>
        <taxon>Oryza</taxon>
        <taxon>Oryza meyeriana</taxon>
    </lineage>
</organism>
<comment type="caution">
    <text evidence="1">The sequence shown here is derived from an EMBL/GenBank/DDBJ whole genome shotgun (WGS) entry which is preliminary data.</text>
</comment>
<dbReference type="EMBL" id="SPHZ02000009">
    <property type="protein sequence ID" value="KAF0900099.1"/>
    <property type="molecule type" value="Genomic_DNA"/>
</dbReference>
<name>A0A6G1CIW0_9ORYZ</name>
<reference evidence="1 2" key="1">
    <citation type="submission" date="2019-11" db="EMBL/GenBank/DDBJ databases">
        <title>Whole genome sequence of Oryza granulata.</title>
        <authorList>
            <person name="Li W."/>
        </authorList>
    </citation>
    <scope>NUCLEOTIDE SEQUENCE [LARGE SCALE GENOMIC DNA]</scope>
    <source>
        <strain evidence="2">cv. Menghai</strain>
        <tissue evidence="1">Leaf</tissue>
    </source>
</reference>
<evidence type="ECO:0000313" key="1">
    <source>
        <dbReference type="EMBL" id="KAF0900099.1"/>
    </source>
</evidence>
<dbReference type="AlphaFoldDB" id="A0A6G1CIW0"/>
<sequence>MSNQRYWLALLPPDQQLLGGDDGKLRHLGDGSVPMCRLVLTSDLLLRLLGGGIWVLRDPGGGHLLMDLPPWQLNRVVWVLHLPSGSLGSGGVMSRWCLLGHLLLDLLLRPLGGVDWDPRLPFGGPGGSGA</sequence>
<gene>
    <name evidence="1" type="ORF">E2562_026832</name>
</gene>
<keyword evidence="2" id="KW-1185">Reference proteome</keyword>
<accession>A0A6G1CIW0</accession>
<dbReference type="Proteomes" id="UP000479710">
    <property type="component" value="Unassembled WGS sequence"/>
</dbReference>